<dbReference type="InterPro" id="IPR011009">
    <property type="entry name" value="Kinase-like_dom_sf"/>
</dbReference>
<dbReference type="SUPFAM" id="SSF56112">
    <property type="entry name" value="Protein kinase-like (PK-like)"/>
    <property type="match status" value="1"/>
</dbReference>
<dbReference type="Pfam" id="PF04655">
    <property type="entry name" value="APH_6_hur"/>
    <property type="match status" value="1"/>
</dbReference>
<dbReference type="Proteomes" id="UP001139347">
    <property type="component" value="Unassembled WGS sequence"/>
</dbReference>
<proteinExistence type="predicted"/>
<organism evidence="1 2">
    <name type="scientific">Paenibacillus mangrovi</name>
    <dbReference type="NCBI Taxonomy" id="2931978"/>
    <lineage>
        <taxon>Bacteria</taxon>
        <taxon>Bacillati</taxon>
        <taxon>Bacillota</taxon>
        <taxon>Bacilli</taxon>
        <taxon>Bacillales</taxon>
        <taxon>Paenibacillaceae</taxon>
        <taxon>Paenibacillus</taxon>
    </lineage>
</organism>
<reference evidence="1" key="1">
    <citation type="submission" date="2022-04" db="EMBL/GenBank/DDBJ databases">
        <title>Paenibacillus mangrovi sp. nov., a novel endophytic bacterium isolated from bark of Kandelia candel.</title>
        <authorList>
            <person name="Tuo L."/>
        </authorList>
    </citation>
    <scope>NUCLEOTIDE SEQUENCE</scope>
    <source>
        <strain evidence="1">KQZ6P-2</strain>
    </source>
</reference>
<keyword evidence="2" id="KW-1185">Reference proteome</keyword>
<comment type="caution">
    <text evidence="1">The sequence shown here is derived from an EMBL/GenBank/DDBJ whole genome shotgun (WGS) entry which is preliminary data.</text>
</comment>
<protein>
    <recommendedName>
        <fullName evidence="3">Aminoglycoside resistance protein</fullName>
    </recommendedName>
</protein>
<gene>
    <name evidence="1" type="ORF">MUG84_16130</name>
</gene>
<sequence length="302" mass="34641">MNIPNEFYIKVKQIYGEVGEDWLARLPDIIDRCSGKWGLSELVLLDNYTNAVLYGTSRFFGDVVLKIGMDITSEIKAMSRFNELAICHCYVADEPLGALLLERVMPGNDLTTISSEEERINIAANLMLHLSVFSDTEVEFPTYHQWIENDFNRIRRERTVNESMIRYMELAEKFFQEMQSLGRIPKLLHGDLHHENILQDRSGHWKAIDPKGVIGTPCLESARFIVNQVGRVPENEKSHSLATMANKFSGIFKESPRIITYGAFIDLVLILCCMYENNDDPRDILQSQAECQIYLDFIESCS</sequence>
<dbReference type="GO" id="GO:0019748">
    <property type="term" value="P:secondary metabolic process"/>
    <property type="evidence" value="ECO:0007669"/>
    <property type="project" value="InterPro"/>
</dbReference>
<dbReference type="GO" id="GO:0016773">
    <property type="term" value="F:phosphotransferase activity, alcohol group as acceptor"/>
    <property type="evidence" value="ECO:0007669"/>
    <property type="project" value="InterPro"/>
</dbReference>
<evidence type="ECO:0000313" key="1">
    <source>
        <dbReference type="EMBL" id="MCJ8013260.1"/>
    </source>
</evidence>
<evidence type="ECO:0008006" key="3">
    <source>
        <dbReference type="Google" id="ProtNLM"/>
    </source>
</evidence>
<dbReference type="RefSeq" id="WP_244726465.1">
    <property type="nucleotide sequence ID" value="NZ_JALIRP010000006.1"/>
</dbReference>
<name>A0A9X2B3S3_9BACL</name>
<dbReference type="InterPro" id="IPR006748">
    <property type="entry name" value="NH2Glyco/OHUrea_AB-resist_kin"/>
</dbReference>
<dbReference type="Gene3D" id="3.90.1200.10">
    <property type="match status" value="1"/>
</dbReference>
<accession>A0A9X2B3S3</accession>
<dbReference type="EMBL" id="JALIRP010000006">
    <property type="protein sequence ID" value="MCJ8013260.1"/>
    <property type="molecule type" value="Genomic_DNA"/>
</dbReference>
<dbReference type="AlphaFoldDB" id="A0A9X2B3S3"/>
<evidence type="ECO:0000313" key="2">
    <source>
        <dbReference type="Proteomes" id="UP001139347"/>
    </source>
</evidence>